<dbReference type="Proteomes" id="UP000241769">
    <property type="component" value="Unassembled WGS sequence"/>
</dbReference>
<feature type="region of interest" description="Disordered" evidence="1">
    <location>
        <begin position="136"/>
        <end position="155"/>
    </location>
</feature>
<dbReference type="EMBL" id="MDYQ01000152">
    <property type="protein sequence ID" value="PRP80346.1"/>
    <property type="molecule type" value="Genomic_DNA"/>
</dbReference>
<dbReference type="AlphaFoldDB" id="A0A2P6N8Q9"/>
<dbReference type="InParanoid" id="A0A2P6N8Q9"/>
<comment type="caution">
    <text evidence="2">The sequence shown here is derived from an EMBL/GenBank/DDBJ whole genome shotgun (WGS) entry which is preliminary data.</text>
</comment>
<protein>
    <submittedName>
        <fullName evidence="2">Uncharacterized protein</fullName>
    </submittedName>
</protein>
<organism evidence="2 3">
    <name type="scientific">Planoprotostelium fungivorum</name>
    <dbReference type="NCBI Taxonomy" id="1890364"/>
    <lineage>
        <taxon>Eukaryota</taxon>
        <taxon>Amoebozoa</taxon>
        <taxon>Evosea</taxon>
        <taxon>Variosea</taxon>
        <taxon>Cavosteliida</taxon>
        <taxon>Cavosteliaceae</taxon>
        <taxon>Planoprotostelium</taxon>
    </lineage>
</organism>
<name>A0A2P6N8Q9_9EUKA</name>
<evidence type="ECO:0000313" key="2">
    <source>
        <dbReference type="EMBL" id="PRP80346.1"/>
    </source>
</evidence>
<evidence type="ECO:0000313" key="3">
    <source>
        <dbReference type="Proteomes" id="UP000241769"/>
    </source>
</evidence>
<reference evidence="2 3" key="1">
    <citation type="journal article" date="2018" name="Genome Biol. Evol.">
        <title>Multiple Roots of Fruiting Body Formation in Amoebozoa.</title>
        <authorList>
            <person name="Hillmann F."/>
            <person name="Forbes G."/>
            <person name="Novohradska S."/>
            <person name="Ferling I."/>
            <person name="Riege K."/>
            <person name="Groth M."/>
            <person name="Westermann M."/>
            <person name="Marz M."/>
            <person name="Spaller T."/>
            <person name="Winckler T."/>
            <person name="Schaap P."/>
            <person name="Glockner G."/>
        </authorList>
    </citation>
    <scope>NUCLEOTIDE SEQUENCE [LARGE SCALE GENOMIC DNA]</scope>
    <source>
        <strain evidence="2 3">Jena</strain>
    </source>
</reference>
<accession>A0A2P6N8Q9</accession>
<proteinExistence type="predicted"/>
<keyword evidence="3" id="KW-1185">Reference proteome</keyword>
<sequence length="155" mass="17729">MLGKQFARSETMKELSVHGSFSKLEAADLFIQPRSRFRWSTSISRHSANALLNDNKRYYQLGDAHLHQRAMTTPFVAVFECTLTEDGGMNTLAFWLMCCIDTSFMLEDGTMHVDCPPWFLTLCVSPTRNCMGKHQQTSPLNTLNSYWPPQKQNTD</sequence>
<evidence type="ECO:0000256" key="1">
    <source>
        <dbReference type="SAM" id="MobiDB-lite"/>
    </source>
</evidence>
<gene>
    <name evidence="2" type="ORF">PROFUN_11915</name>
</gene>